<evidence type="ECO:0000256" key="1">
    <source>
        <dbReference type="ARBA" id="ARBA00001913"/>
    </source>
</evidence>
<dbReference type="Proteomes" id="UP000678499">
    <property type="component" value="Unassembled WGS sequence"/>
</dbReference>
<dbReference type="SUPFAM" id="SSF53649">
    <property type="entry name" value="Alkaline phosphatase-like"/>
    <property type="match status" value="1"/>
</dbReference>
<dbReference type="PANTHER" id="PTHR10342">
    <property type="entry name" value="ARYLSULFATASE"/>
    <property type="match status" value="1"/>
</dbReference>
<comment type="cofactor">
    <cofactor evidence="1">
        <name>Ca(2+)</name>
        <dbReference type="ChEBI" id="CHEBI:29108"/>
    </cofactor>
</comment>
<dbReference type="Gene3D" id="3.30.1120.10">
    <property type="match status" value="1"/>
</dbReference>
<proteinExistence type="inferred from homology"/>
<dbReference type="InterPro" id="IPR000917">
    <property type="entry name" value="Sulfatase_N"/>
</dbReference>
<protein>
    <recommendedName>
        <fullName evidence="7">Sulfatase N-terminal domain-containing protein</fullName>
    </recommendedName>
</protein>
<evidence type="ECO:0000256" key="4">
    <source>
        <dbReference type="ARBA" id="ARBA00022801"/>
    </source>
</evidence>
<evidence type="ECO:0000256" key="6">
    <source>
        <dbReference type="ARBA" id="ARBA00023180"/>
    </source>
</evidence>
<evidence type="ECO:0000256" key="3">
    <source>
        <dbReference type="ARBA" id="ARBA00022723"/>
    </source>
</evidence>
<dbReference type="Gene3D" id="3.40.720.10">
    <property type="entry name" value="Alkaline Phosphatase, subunit A"/>
    <property type="match status" value="1"/>
</dbReference>
<evidence type="ECO:0000259" key="7">
    <source>
        <dbReference type="Pfam" id="PF00884"/>
    </source>
</evidence>
<evidence type="ECO:0000313" key="8">
    <source>
        <dbReference type="EMBL" id="CAD7281105.1"/>
    </source>
</evidence>
<dbReference type="GO" id="GO:0008484">
    <property type="term" value="F:sulfuric ester hydrolase activity"/>
    <property type="evidence" value="ECO:0007669"/>
    <property type="project" value="InterPro"/>
</dbReference>
<keyword evidence="5" id="KW-0106">Calcium</keyword>
<sequence length="436" mass="49219">MNPAVVGILPTQLAVIVMWPTRTTVSWVIAAVVLRWAAGQSQSRPNIVFILADDLGWNDVGFHGSTAIRTPNIDDLAYSGIMLNNYYVNPICTPSRSSLLTGKYPIHTGMEHSVILETEPWGLGLDEILLPEYLAPLGYTRHIVGKWHLGFFQKEYTPTYRGFQTHFGYWSGKHDYWSHFSEKYISNNFFMTGLDMRLNMEPAHNTTGRYTTDLLTEAATLIIHHHKVDESPLFLYLSHLAVHSANKEQPLQAPKELGKIYASQGTTYDGWWDGWYGPAEQGTSRDTSAVENEILINNVWISKSKTNEVRDAAADGLPRITSQVEEALQGAGLWSYSYSDSIPFKIDCGQKVLPRMGTPCNPLHGRPCLFHVKEDPCEYHNLADFYPDILDSLWKRMMTIAATAVPARNQPHDPEANPAKHCYLWSTWQSQEVAFS</sequence>
<keyword evidence="3" id="KW-0479">Metal-binding</keyword>
<dbReference type="InterPro" id="IPR017850">
    <property type="entry name" value="Alkaline_phosphatase_core_sf"/>
</dbReference>
<dbReference type="PANTHER" id="PTHR10342:SF273">
    <property type="entry name" value="RE14504P"/>
    <property type="match status" value="1"/>
</dbReference>
<gene>
    <name evidence="8" type="ORF">NMOB1V02_LOCUS8757</name>
</gene>
<dbReference type="EMBL" id="OA884661">
    <property type="protein sequence ID" value="CAD7281105.1"/>
    <property type="molecule type" value="Genomic_DNA"/>
</dbReference>
<dbReference type="GO" id="GO:0046872">
    <property type="term" value="F:metal ion binding"/>
    <property type="evidence" value="ECO:0007669"/>
    <property type="project" value="UniProtKB-KW"/>
</dbReference>
<accession>A0A7R9GFY1</accession>
<name>A0A7R9GFY1_9CRUS</name>
<evidence type="ECO:0000256" key="2">
    <source>
        <dbReference type="ARBA" id="ARBA00008779"/>
    </source>
</evidence>
<dbReference type="PROSITE" id="PS00523">
    <property type="entry name" value="SULFATASE_1"/>
    <property type="match status" value="1"/>
</dbReference>
<comment type="similarity">
    <text evidence="2">Belongs to the sulfatase family.</text>
</comment>
<evidence type="ECO:0000313" key="9">
    <source>
        <dbReference type="Proteomes" id="UP000678499"/>
    </source>
</evidence>
<keyword evidence="9" id="KW-1185">Reference proteome</keyword>
<keyword evidence="4" id="KW-0378">Hydrolase</keyword>
<dbReference type="Pfam" id="PF00884">
    <property type="entry name" value="Sulfatase"/>
    <property type="match status" value="1"/>
</dbReference>
<keyword evidence="6" id="KW-0325">Glycoprotein</keyword>
<dbReference type="InterPro" id="IPR024607">
    <property type="entry name" value="Sulfatase_CS"/>
</dbReference>
<dbReference type="InterPro" id="IPR047115">
    <property type="entry name" value="ARSB"/>
</dbReference>
<organism evidence="8">
    <name type="scientific">Notodromas monacha</name>
    <dbReference type="NCBI Taxonomy" id="399045"/>
    <lineage>
        <taxon>Eukaryota</taxon>
        <taxon>Metazoa</taxon>
        <taxon>Ecdysozoa</taxon>
        <taxon>Arthropoda</taxon>
        <taxon>Crustacea</taxon>
        <taxon>Oligostraca</taxon>
        <taxon>Ostracoda</taxon>
        <taxon>Podocopa</taxon>
        <taxon>Podocopida</taxon>
        <taxon>Cypridocopina</taxon>
        <taxon>Cypridoidea</taxon>
        <taxon>Cyprididae</taxon>
        <taxon>Notodromas</taxon>
    </lineage>
</organism>
<reference evidence="8" key="1">
    <citation type="submission" date="2020-11" db="EMBL/GenBank/DDBJ databases">
        <authorList>
            <person name="Tran Van P."/>
        </authorList>
    </citation>
    <scope>NUCLEOTIDE SEQUENCE</scope>
</reference>
<feature type="domain" description="Sulfatase N-terminal" evidence="7">
    <location>
        <begin position="45"/>
        <end position="259"/>
    </location>
</feature>
<dbReference type="OrthoDB" id="103349at2759"/>
<dbReference type="EMBL" id="CAJPEX010002624">
    <property type="protein sequence ID" value="CAG0921257.1"/>
    <property type="molecule type" value="Genomic_DNA"/>
</dbReference>
<evidence type="ECO:0000256" key="5">
    <source>
        <dbReference type="ARBA" id="ARBA00022837"/>
    </source>
</evidence>
<dbReference type="AlphaFoldDB" id="A0A7R9GFY1"/>